<accession>A0A9P9ZC18</accession>
<evidence type="ECO:0000313" key="11">
    <source>
        <dbReference type="Proteomes" id="UP001151287"/>
    </source>
</evidence>
<dbReference type="InterPro" id="IPR044173">
    <property type="entry name" value="CASPL"/>
</dbReference>
<evidence type="ECO:0000256" key="3">
    <source>
        <dbReference type="ARBA" id="ARBA00011489"/>
    </source>
</evidence>
<sequence length="213" mass="23042">MEYKGNKPPPVTAPPAPYMQQTFEEAYQPPPVAMSQPPSVQQRQASQAITILMSIEGIGYIVRCASIVTTFLATIIMGTAKQTIGSKYYFQVTAKFSTFSALKYFLAANVIVLFYSIVSLLVSILMKPKSSILNLLITIADIVALSMLLTGSGAACAISTQLENVDDLLSTDICSYYGRFCSQIKASIAMSMLACAIYAALIILSLVTAYKRS</sequence>
<evidence type="ECO:0000313" key="10">
    <source>
        <dbReference type="EMBL" id="KAJ1685206.1"/>
    </source>
</evidence>
<feature type="domain" description="Casparian strip membrane protein" evidence="9">
    <location>
        <begin position="55"/>
        <end position="196"/>
    </location>
</feature>
<gene>
    <name evidence="10" type="ORF">LUZ63_016596</name>
</gene>
<comment type="subcellular location">
    <subcellularLocation>
        <location evidence="1 8">Cell membrane</location>
        <topology evidence="1 8">Multi-pass membrane protein</topology>
    </subcellularLocation>
</comment>
<comment type="similarity">
    <text evidence="2 8">Belongs to the Casparian strip membrane proteins (CASP) family.</text>
</comment>
<dbReference type="EMBL" id="JAMQYH010000005">
    <property type="protein sequence ID" value="KAJ1685206.1"/>
    <property type="molecule type" value="Genomic_DNA"/>
</dbReference>
<feature type="transmembrane region" description="Helical" evidence="8">
    <location>
        <begin position="60"/>
        <end position="84"/>
    </location>
</feature>
<evidence type="ECO:0000256" key="8">
    <source>
        <dbReference type="RuleBase" id="RU361233"/>
    </source>
</evidence>
<evidence type="ECO:0000256" key="5">
    <source>
        <dbReference type="ARBA" id="ARBA00022692"/>
    </source>
</evidence>
<dbReference type="GO" id="GO:0005886">
    <property type="term" value="C:plasma membrane"/>
    <property type="evidence" value="ECO:0007669"/>
    <property type="project" value="UniProtKB-SubCell"/>
</dbReference>
<dbReference type="AlphaFoldDB" id="A0A9P9ZC18"/>
<evidence type="ECO:0000256" key="1">
    <source>
        <dbReference type="ARBA" id="ARBA00004651"/>
    </source>
</evidence>
<keyword evidence="7 8" id="KW-0472">Membrane</keyword>
<dbReference type="NCBIfam" id="TIGR01569">
    <property type="entry name" value="A_tha_TIGR01569"/>
    <property type="match status" value="1"/>
</dbReference>
<keyword evidence="4 8" id="KW-1003">Cell membrane</keyword>
<evidence type="ECO:0000256" key="7">
    <source>
        <dbReference type="ARBA" id="ARBA00023136"/>
    </source>
</evidence>
<dbReference type="PANTHER" id="PTHR36488:SF8">
    <property type="entry name" value="CASP-LIKE PROTEIN 1U1"/>
    <property type="match status" value="1"/>
</dbReference>
<keyword evidence="5 8" id="KW-0812">Transmembrane</keyword>
<keyword evidence="11" id="KW-1185">Reference proteome</keyword>
<comment type="caution">
    <text evidence="10">The sequence shown here is derived from an EMBL/GenBank/DDBJ whole genome shotgun (WGS) entry which is preliminary data.</text>
</comment>
<proteinExistence type="inferred from homology"/>
<name>A0A9P9ZC18_9POAL</name>
<dbReference type="PANTHER" id="PTHR36488">
    <property type="entry name" value="CASP-LIKE PROTEIN 1U1"/>
    <property type="match status" value="1"/>
</dbReference>
<feature type="transmembrane region" description="Helical" evidence="8">
    <location>
        <begin position="104"/>
        <end position="125"/>
    </location>
</feature>
<keyword evidence="6 8" id="KW-1133">Transmembrane helix</keyword>
<comment type="subunit">
    <text evidence="3 8">Homodimer and heterodimers.</text>
</comment>
<evidence type="ECO:0000256" key="6">
    <source>
        <dbReference type="ARBA" id="ARBA00022989"/>
    </source>
</evidence>
<dbReference type="OrthoDB" id="772477at2759"/>
<feature type="transmembrane region" description="Helical" evidence="8">
    <location>
        <begin position="188"/>
        <end position="210"/>
    </location>
</feature>
<evidence type="ECO:0000259" key="9">
    <source>
        <dbReference type="Pfam" id="PF04535"/>
    </source>
</evidence>
<dbReference type="Pfam" id="PF04535">
    <property type="entry name" value="CASP_dom"/>
    <property type="match status" value="1"/>
</dbReference>
<feature type="transmembrane region" description="Helical" evidence="8">
    <location>
        <begin position="132"/>
        <end position="160"/>
    </location>
</feature>
<dbReference type="InterPro" id="IPR006702">
    <property type="entry name" value="CASP_dom"/>
</dbReference>
<organism evidence="10 11">
    <name type="scientific">Rhynchospora breviuscula</name>
    <dbReference type="NCBI Taxonomy" id="2022672"/>
    <lineage>
        <taxon>Eukaryota</taxon>
        <taxon>Viridiplantae</taxon>
        <taxon>Streptophyta</taxon>
        <taxon>Embryophyta</taxon>
        <taxon>Tracheophyta</taxon>
        <taxon>Spermatophyta</taxon>
        <taxon>Magnoliopsida</taxon>
        <taxon>Liliopsida</taxon>
        <taxon>Poales</taxon>
        <taxon>Cyperaceae</taxon>
        <taxon>Cyperoideae</taxon>
        <taxon>Rhynchosporeae</taxon>
        <taxon>Rhynchospora</taxon>
    </lineage>
</organism>
<dbReference type="Proteomes" id="UP001151287">
    <property type="component" value="Unassembled WGS sequence"/>
</dbReference>
<evidence type="ECO:0000256" key="2">
    <source>
        <dbReference type="ARBA" id="ARBA00007651"/>
    </source>
</evidence>
<dbReference type="InterPro" id="IPR006459">
    <property type="entry name" value="CASP/CASPL"/>
</dbReference>
<protein>
    <recommendedName>
        <fullName evidence="8">CASP-like protein</fullName>
    </recommendedName>
</protein>
<reference evidence="10" key="1">
    <citation type="journal article" date="2022" name="Cell">
        <title>Repeat-based holocentromeres influence genome architecture and karyotype evolution.</title>
        <authorList>
            <person name="Hofstatter P.G."/>
            <person name="Thangavel G."/>
            <person name="Lux T."/>
            <person name="Neumann P."/>
            <person name="Vondrak T."/>
            <person name="Novak P."/>
            <person name="Zhang M."/>
            <person name="Costa L."/>
            <person name="Castellani M."/>
            <person name="Scott A."/>
            <person name="Toegelov H."/>
            <person name="Fuchs J."/>
            <person name="Mata-Sucre Y."/>
            <person name="Dias Y."/>
            <person name="Vanzela A.L.L."/>
            <person name="Huettel B."/>
            <person name="Almeida C.C.S."/>
            <person name="Simkova H."/>
            <person name="Souza G."/>
            <person name="Pedrosa-Harand A."/>
            <person name="Macas J."/>
            <person name="Mayer K.F.X."/>
            <person name="Houben A."/>
            <person name="Marques A."/>
        </authorList>
    </citation>
    <scope>NUCLEOTIDE SEQUENCE</scope>
    <source>
        <strain evidence="10">RhyBre1mFocal</strain>
    </source>
</reference>
<evidence type="ECO:0000256" key="4">
    <source>
        <dbReference type="ARBA" id="ARBA00022475"/>
    </source>
</evidence>